<evidence type="ECO:0008006" key="2">
    <source>
        <dbReference type="Google" id="ProtNLM"/>
    </source>
</evidence>
<name>A0A8S5TSF9_9CAUD</name>
<evidence type="ECO:0000313" key="1">
    <source>
        <dbReference type="EMBL" id="DAF85123.1"/>
    </source>
</evidence>
<protein>
    <recommendedName>
        <fullName evidence="2">Major capsid protein</fullName>
    </recommendedName>
</protein>
<proteinExistence type="predicted"/>
<organism evidence="1">
    <name type="scientific">Siphoviridae sp. ctxdc10</name>
    <dbReference type="NCBI Taxonomy" id="2825740"/>
    <lineage>
        <taxon>Viruses</taxon>
        <taxon>Duplodnaviria</taxon>
        <taxon>Heunggongvirae</taxon>
        <taxon>Uroviricota</taxon>
        <taxon>Caudoviricetes</taxon>
    </lineage>
</organism>
<sequence>MVLTIESLLDNKGVLSAIIDRATVNLLEMDKVFWKDYLNYDRANPDGTFKTYIGNQTGVIAGTVIDRYANKPIRKRHALGSGVGEVACFGDAYQMDNTRLERLQILIDTYNNGLRAAQPGILNEIINFLADDMRQCMLAPMKRLDLIMGDLRFKGQAAVNAKENKRGVSIADIKLPVTIKQAKSGDKNNILTWMTTEFVDKMRPMGYSFATAEMNRATFYKRIVSSSEFIGKYTMKFGDMEFSTGNIVTEAMANRLLEATDIPFRFRVKDEWVQVSETESKNAVPDDYVSFLPALGANKLGYMKWKEPYEMRDPIPGRTYTTAEDGKMFISSYRNSEGRFMEYGMEAIPDIEIPNKMAIADLTQLG</sequence>
<accession>A0A8S5TSF9</accession>
<reference evidence="1" key="1">
    <citation type="journal article" date="2021" name="Proc. Natl. Acad. Sci. U.S.A.">
        <title>A Catalog of Tens of Thousands of Viruses from Human Metagenomes Reveals Hidden Associations with Chronic Diseases.</title>
        <authorList>
            <person name="Tisza M.J."/>
            <person name="Buck C.B."/>
        </authorList>
    </citation>
    <scope>NUCLEOTIDE SEQUENCE</scope>
    <source>
        <strain evidence="1">Ctxdc10</strain>
    </source>
</reference>
<dbReference type="EMBL" id="BK015918">
    <property type="protein sequence ID" value="DAF85123.1"/>
    <property type="molecule type" value="Genomic_DNA"/>
</dbReference>